<evidence type="ECO:0000256" key="3">
    <source>
        <dbReference type="ARBA" id="ARBA00022989"/>
    </source>
</evidence>
<evidence type="ECO:0000256" key="4">
    <source>
        <dbReference type="ARBA" id="ARBA00023136"/>
    </source>
</evidence>
<evidence type="ECO:0000256" key="1">
    <source>
        <dbReference type="ARBA" id="ARBA00004127"/>
    </source>
</evidence>
<dbReference type="Gene3D" id="1.20.120.1630">
    <property type="match status" value="1"/>
</dbReference>
<protein>
    <recommendedName>
        <fullName evidence="7">Isoprenylcysteine carboxyl methyltransferase</fullName>
    </recommendedName>
</protein>
<dbReference type="GO" id="GO:0012505">
    <property type="term" value="C:endomembrane system"/>
    <property type="evidence" value="ECO:0007669"/>
    <property type="project" value="UniProtKB-SubCell"/>
</dbReference>
<accession>A0A0A0JXN9</accession>
<dbReference type="eggNOG" id="COG2020">
    <property type="taxonomic scope" value="Bacteria"/>
</dbReference>
<comment type="caution">
    <text evidence="5">The sequence shown here is derived from an EMBL/GenBank/DDBJ whole genome shotgun (WGS) entry which is preliminary data.</text>
</comment>
<keyword evidence="3" id="KW-1133">Transmembrane helix</keyword>
<dbReference type="Pfam" id="PF04191">
    <property type="entry name" value="PEMT"/>
    <property type="match status" value="1"/>
</dbReference>
<name>A0A0A0JXN9_9MICO</name>
<organism evidence="5 6">
    <name type="scientific">Knoellia aerolata DSM 18566</name>
    <dbReference type="NCBI Taxonomy" id="1385519"/>
    <lineage>
        <taxon>Bacteria</taxon>
        <taxon>Bacillati</taxon>
        <taxon>Actinomycetota</taxon>
        <taxon>Actinomycetes</taxon>
        <taxon>Micrococcales</taxon>
        <taxon>Intrasporangiaceae</taxon>
        <taxon>Knoellia</taxon>
    </lineage>
</organism>
<evidence type="ECO:0000313" key="5">
    <source>
        <dbReference type="EMBL" id="KGN42225.1"/>
    </source>
</evidence>
<evidence type="ECO:0008006" key="7">
    <source>
        <dbReference type="Google" id="ProtNLM"/>
    </source>
</evidence>
<keyword evidence="4" id="KW-0472">Membrane</keyword>
<dbReference type="AlphaFoldDB" id="A0A0A0JXN9"/>
<keyword evidence="2" id="KW-0812">Transmembrane</keyword>
<proteinExistence type="predicted"/>
<dbReference type="STRING" id="1385519.N801_01410"/>
<dbReference type="InterPro" id="IPR007318">
    <property type="entry name" value="Phopholipid_MeTrfase"/>
</dbReference>
<evidence type="ECO:0000313" key="6">
    <source>
        <dbReference type="Proteomes" id="UP000030013"/>
    </source>
</evidence>
<dbReference type="Proteomes" id="UP000030013">
    <property type="component" value="Unassembled WGS sequence"/>
</dbReference>
<keyword evidence="6" id="KW-1185">Reference proteome</keyword>
<reference evidence="5 6" key="1">
    <citation type="submission" date="2013-08" db="EMBL/GenBank/DDBJ databases">
        <title>The genome sequence of Knoellia aerolata.</title>
        <authorList>
            <person name="Zhu W."/>
            <person name="Wang G."/>
        </authorList>
    </citation>
    <scope>NUCLEOTIDE SEQUENCE [LARGE SCALE GENOMIC DNA]</scope>
    <source>
        <strain evidence="5 6">DSM 18566</strain>
    </source>
</reference>
<comment type="subcellular location">
    <subcellularLocation>
        <location evidence="1">Endomembrane system</location>
        <topology evidence="1">Multi-pass membrane protein</topology>
    </subcellularLocation>
</comment>
<gene>
    <name evidence="5" type="ORF">N801_01410</name>
</gene>
<sequence>MAVGAALVQRALSDGARPPTRSRSAAAAAISLVALSMAGAAANRFRRAGTTTEPFQPGRATVLVTGGANTVSRNPMYVGMAGLLLAHAVGRGSWAALLPLVGFVGFIDRVQIRAEETALLEKFGPAYEDYRATTPRWVDRRSLRIA</sequence>
<evidence type="ECO:0000256" key="2">
    <source>
        <dbReference type="ARBA" id="ARBA00022692"/>
    </source>
</evidence>
<dbReference type="OrthoDB" id="941586at2"/>
<dbReference type="EMBL" id="AVPL01000007">
    <property type="protein sequence ID" value="KGN42225.1"/>
    <property type="molecule type" value="Genomic_DNA"/>
</dbReference>